<dbReference type="SUPFAM" id="SSF143120">
    <property type="entry name" value="YefM-like"/>
    <property type="match status" value="1"/>
</dbReference>
<keyword evidence="3" id="KW-1185">Reference proteome</keyword>
<evidence type="ECO:0000313" key="2">
    <source>
        <dbReference type="EMBL" id="QTA87924.1"/>
    </source>
</evidence>
<evidence type="ECO:0000313" key="3">
    <source>
        <dbReference type="Proteomes" id="UP000663722"/>
    </source>
</evidence>
<evidence type="ECO:0000256" key="1">
    <source>
        <dbReference type="ARBA" id="ARBA00009981"/>
    </source>
</evidence>
<proteinExistence type="inferred from homology"/>
<protein>
    <recommendedName>
        <fullName evidence="4">Antitoxin</fullName>
    </recommendedName>
</protein>
<dbReference type="InterPro" id="IPR049537">
    <property type="entry name" value="RelB-like"/>
</dbReference>
<gene>
    <name evidence="2" type="ORF">dnm_039630</name>
</gene>
<dbReference type="InterPro" id="IPR036165">
    <property type="entry name" value="YefM-like_sf"/>
</dbReference>
<organism evidence="2 3">
    <name type="scientific">Desulfonema magnum</name>
    <dbReference type="NCBI Taxonomy" id="45655"/>
    <lineage>
        <taxon>Bacteria</taxon>
        <taxon>Pseudomonadati</taxon>
        <taxon>Thermodesulfobacteriota</taxon>
        <taxon>Desulfobacteria</taxon>
        <taxon>Desulfobacterales</taxon>
        <taxon>Desulfococcaceae</taxon>
        <taxon>Desulfonema</taxon>
    </lineage>
</organism>
<dbReference type="RefSeq" id="WP_207682924.1">
    <property type="nucleotide sequence ID" value="NZ_CP061800.1"/>
</dbReference>
<reference evidence="2" key="1">
    <citation type="journal article" date="2021" name="Microb. Physiol.">
        <title>Proteogenomic Insights into the Physiology of Marine, Sulfate-Reducing, Filamentous Desulfonema limicola and Desulfonema magnum.</title>
        <authorList>
            <person name="Schnaars V."/>
            <person name="Wohlbrand L."/>
            <person name="Scheve S."/>
            <person name="Hinrichs C."/>
            <person name="Reinhardt R."/>
            <person name="Rabus R."/>
        </authorList>
    </citation>
    <scope>NUCLEOTIDE SEQUENCE</scope>
    <source>
        <strain evidence="2">4be13</strain>
    </source>
</reference>
<dbReference type="KEGG" id="dmm:dnm_039630"/>
<dbReference type="Proteomes" id="UP000663722">
    <property type="component" value="Chromosome"/>
</dbReference>
<name>A0A975BMV1_9BACT</name>
<dbReference type="EMBL" id="CP061800">
    <property type="protein sequence ID" value="QTA87924.1"/>
    <property type="molecule type" value="Genomic_DNA"/>
</dbReference>
<sequence length="78" mass="9093">MNDILGEQYVFDKKGNPTAVILPIEEYERILSALEESGNFSDTELLSKSPEFLKLVRRGLDDIRSGRVRHWKEVWDEL</sequence>
<dbReference type="AlphaFoldDB" id="A0A975BMV1"/>
<comment type="similarity">
    <text evidence="1">Belongs to the phD/YefM antitoxin family.</text>
</comment>
<accession>A0A975BMV1</accession>
<evidence type="ECO:0008006" key="4">
    <source>
        <dbReference type="Google" id="ProtNLM"/>
    </source>
</evidence>
<dbReference type="Pfam" id="PF18506">
    <property type="entry name" value="RelB-like"/>
    <property type="match status" value="1"/>
</dbReference>